<proteinExistence type="predicted"/>
<gene>
    <name evidence="2" type="ORF">OCBIM_22024002mg</name>
</gene>
<evidence type="ECO:0000313" key="2">
    <source>
        <dbReference type="EMBL" id="KOF83328.1"/>
    </source>
</evidence>
<evidence type="ECO:0000256" key="1">
    <source>
        <dbReference type="SAM" id="MobiDB-lite"/>
    </source>
</evidence>
<reference evidence="2" key="1">
    <citation type="submission" date="2015-07" db="EMBL/GenBank/DDBJ databases">
        <title>MeaNS - Measles Nucleotide Surveillance Program.</title>
        <authorList>
            <person name="Tran T."/>
            <person name="Druce J."/>
        </authorList>
    </citation>
    <scope>NUCLEOTIDE SEQUENCE</scope>
    <source>
        <strain evidence="2">UCB-OBI-ISO-001</strain>
        <tissue evidence="2">Gonad</tissue>
    </source>
</reference>
<feature type="non-terminal residue" evidence="2">
    <location>
        <position position="1"/>
    </location>
</feature>
<feature type="compositionally biased region" description="Basic and acidic residues" evidence="1">
    <location>
        <begin position="79"/>
        <end position="124"/>
    </location>
</feature>
<name>A0A0L8H255_OCTBM</name>
<feature type="compositionally biased region" description="Basic and acidic residues" evidence="1">
    <location>
        <begin position="59"/>
        <end position="71"/>
    </location>
</feature>
<dbReference type="AlphaFoldDB" id="A0A0L8H255"/>
<feature type="region of interest" description="Disordered" evidence="1">
    <location>
        <begin position="59"/>
        <end position="124"/>
    </location>
</feature>
<protein>
    <submittedName>
        <fullName evidence="2">Uncharacterized protein</fullName>
    </submittedName>
</protein>
<organism evidence="2">
    <name type="scientific">Octopus bimaculoides</name>
    <name type="common">California two-spotted octopus</name>
    <dbReference type="NCBI Taxonomy" id="37653"/>
    <lineage>
        <taxon>Eukaryota</taxon>
        <taxon>Metazoa</taxon>
        <taxon>Spiralia</taxon>
        <taxon>Lophotrochozoa</taxon>
        <taxon>Mollusca</taxon>
        <taxon>Cephalopoda</taxon>
        <taxon>Coleoidea</taxon>
        <taxon>Octopodiformes</taxon>
        <taxon>Octopoda</taxon>
        <taxon>Incirrata</taxon>
        <taxon>Octopodidae</taxon>
        <taxon>Octopus</taxon>
    </lineage>
</organism>
<sequence length="124" mass="14769">REESERECIGERECGREGVRKRESVCRGREGVRKRESVCRGREQMRGCMLRERESKRKCKSARESVKERGRVNQTLLAEEEREREEKRADDIGDGEQEREREREEKRADDIGDGEQERKSDGRR</sequence>
<dbReference type="EMBL" id="KQ419518">
    <property type="protein sequence ID" value="KOF83328.1"/>
    <property type="molecule type" value="Genomic_DNA"/>
</dbReference>
<accession>A0A0L8H255</accession>
<feature type="non-terminal residue" evidence="2">
    <location>
        <position position="124"/>
    </location>
</feature>